<dbReference type="InterPro" id="IPR036567">
    <property type="entry name" value="RHF-like"/>
</dbReference>
<dbReference type="NCBIfam" id="NF007654">
    <property type="entry name" value="PRK10324.1"/>
    <property type="match status" value="1"/>
</dbReference>
<evidence type="ECO:0000313" key="6">
    <source>
        <dbReference type="Proteomes" id="UP000028681"/>
    </source>
</evidence>
<dbReference type="GO" id="GO:0043024">
    <property type="term" value="F:ribosomal small subunit binding"/>
    <property type="evidence" value="ECO:0007669"/>
    <property type="project" value="TreeGrafter"/>
</dbReference>
<accession>A0A076LPG2</accession>
<dbReference type="FunFam" id="3.30.160.100:FF:000002">
    <property type="entry name" value="Ribosome-associated translation inhibitor RaiA"/>
    <property type="match status" value="1"/>
</dbReference>
<dbReference type="KEGG" id="ete:ETEE_1054"/>
<feature type="region of interest" description="Disordered" evidence="4">
    <location>
        <begin position="89"/>
        <end position="112"/>
    </location>
</feature>
<proteinExistence type="inferred from homology"/>
<evidence type="ECO:0000256" key="1">
    <source>
        <dbReference type="ARBA" id="ARBA00022845"/>
    </source>
</evidence>
<dbReference type="EMBL" id="CP006664">
    <property type="protein sequence ID" value="AIJ07519.1"/>
    <property type="molecule type" value="Genomic_DNA"/>
</dbReference>
<dbReference type="Proteomes" id="UP000028681">
    <property type="component" value="Chromosome"/>
</dbReference>
<evidence type="ECO:0000256" key="4">
    <source>
        <dbReference type="SAM" id="MobiDB-lite"/>
    </source>
</evidence>
<dbReference type="HOGENOM" id="CLU_071472_3_0_6"/>
<protein>
    <submittedName>
        <fullName evidence="5">Ribosome hibernation protein YfiA</fullName>
    </submittedName>
</protein>
<name>A0A076LPG2_9GAMM</name>
<dbReference type="GO" id="GO:0045900">
    <property type="term" value="P:negative regulation of translational elongation"/>
    <property type="evidence" value="ECO:0007669"/>
    <property type="project" value="TreeGrafter"/>
</dbReference>
<keyword evidence="2" id="KW-0346">Stress response</keyword>
<dbReference type="CDD" id="cd00552">
    <property type="entry name" value="RaiA"/>
    <property type="match status" value="1"/>
</dbReference>
<organism evidence="5 6">
    <name type="scientific">Edwardsiella anguillarum ET080813</name>
    <dbReference type="NCBI Taxonomy" id="667120"/>
    <lineage>
        <taxon>Bacteria</taxon>
        <taxon>Pseudomonadati</taxon>
        <taxon>Pseudomonadota</taxon>
        <taxon>Gammaproteobacteria</taxon>
        <taxon>Enterobacterales</taxon>
        <taxon>Hafniaceae</taxon>
        <taxon>Edwardsiella</taxon>
    </lineage>
</organism>
<dbReference type="Gene3D" id="3.30.160.100">
    <property type="entry name" value="Ribosome hibernation promotion factor-like"/>
    <property type="match status" value="1"/>
</dbReference>
<evidence type="ECO:0000256" key="3">
    <source>
        <dbReference type="ARBA" id="ARBA00038431"/>
    </source>
</evidence>
<dbReference type="SUPFAM" id="SSF69754">
    <property type="entry name" value="Ribosome binding protein Y (YfiA homologue)"/>
    <property type="match status" value="1"/>
</dbReference>
<gene>
    <name evidence="5" type="primary">yfiA</name>
    <name evidence="5" type="ORF">ETEE_1054</name>
</gene>
<dbReference type="AlphaFoldDB" id="A0A076LPG2"/>
<reference evidence="5 6" key="1">
    <citation type="journal article" date="2012" name="PLoS ONE">
        <title>Edwardsiella comparative phylogenomics reveal the new intra/inter-species taxonomic relationships, virulence evolution and niche adaptation mechanisms.</title>
        <authorList>
            <person name="Yang M."/>
            <person name="Lv Y."/>
            <person name="Xiao J."/>
            <person name="Wu H."/>
            <person name="Zheng H."/>
            <person name="Liu Q."/>
            <person name="Zhang Y."/>
            <person name="Wang Q."/>
        </authorList>
    </citation>
    <scope>NUCLEOTIDE SEQUENCE [LARGE SCALE GENOMIC DNA]</scope>
    <source>
        <strain evidence="6">080813</strain>
    </source>
</reference>
<comment type="similarity">
    <text evidence="3">Belongs to the HPF/YfiA ribosome-associated protein family. YfiA subfamily.</text>
</comment>
<keyword evidence="1" id="KW-0810">Translation regulation</keyword>
<sequence>MTISITSKQMEITAAIREHVEDRLSKLDKWQTHLINPHIILSKEPQGFVVDATINTPNGQLVASAKHEDMYAAINELLNKLERQLNKVQHKGEARRAHTSVKDANLQAAASE</sequence>
<evidence type="ECO:0000313" key="5">
    <source>
        <dbReference type="EMBL" id="AIJ07519.1"/>
    </source>
</evidence>
<dbReference type="GeneID" id="33938739"/>
<dbReference type="InterPro" id="IPR050574">
    <property type="entry name" value="HPF/YfiA_ribosome-assoc"/>
</dbReference>
<dbReference type="PANTHER" id="PTHR33231:SF3">
    <property type="entry name" value="RIBOSOME-ASSOCIATED INHIBITOR A"/>
    <property type="match status" value="1"/>
</dbReference>
<dbReference type="PANTHER" id="PTHR33231">
    <property type="entry name" value="30S RIBOSOMAL PROTEIN"/>
    <property type="match status" value="1"/>
</dbReference>
<dbReference type="Pfam" id="PF02482">
    <property type="entry name" value="Ribosomal_S30AE"/>
    <property type="match status" value="1"/>
</dbReference>
<dbReference type="GO" id="GO:0022627">
    <property type="term" value="C:cytosolic small ribosomal subunit"/>
    <property type="evidence" value="ECO:0007669"/>
    <property type="project" value="TreeGrafter"/>
</dbReference>
<dbReference type="InterPro" id="IPR003489">
    <property type="entry name" value="RHF/RaiA"/>
</dbReference>
<dbReference type="RefSeq" id="WP_034164596.1">
    <property type="nucleotide sequence ID" value="NZ_CP006664.1"/>
</dbReference>
<dbReference type="NCBIfam" id="TIGR00741">
    <property type="entry name" value="yfiA"/>
    <property type="match status" value="1"/>
</dbReference>
<evidence type="ECO:0000256" key="2">
    <source>
        <dbReference type="ARBA" id="ARBA00023016"/>
    </source>
</evidence>